<organism evidence="1">
    <name type="scientific">viral metagenome</name>
    <dbReference type="NCBI Taxonomy" id="1070528"/>
    <lineage>
        <taxon>unclassified sequences</taxon>
        <taxon>metagenomes</taxon>
        <taxon>organismal metagenomes</taxon>
    </lineage>
</organism>
<sequence>MNITEMRRFVVQDHDLDELMAADAAYTGLAQTYSNRQLEMPEWLGEQLTEVDIAVKALVKATRMASIKKKKAQLLGLMTVGEKRERLEAEIAAEEAML</sequence>
<protein>
    <submittedName>
        <fullName evidence="1">Uncharacterized protein</fullName>
    </submittedName>
</protein>
<dbReference type="AlphaFoldDB" id="A0A6M3INH0"/>
<dbReference type="EMBL" id="MT141999">
    <property type="protein sequence ID" value="QJA73069.1"/>
    <property type="molecule type" value="Genomic_DNA"/>
</dbReference>
<evidence type="ECO:0000313" key="1">
    <source>
        <dbReference type="EMBL" id="QJA58627.1"/>
    </source>
</evidence>
<gene>
    <name evidence="2" type="ORF">MM415A02499_0014</name>
    <name evidence="1" type="ORF">MM415B01433_0018</name>
</gene>
<accession>A0A6M3INH0</accession>
<reference evidence="1" key="1">
    <citation type="submission" date="2020-03" db="EMBL/GenBank/DDBJ databases">
        <title>The deep terrestrial virosphere.</title>
        <authorList>
            <person name="Holmfeldt K."/>
            <person name="Nilsson E."/>
            <person name="Simone D."/>
            <person name="Lopez-Fernandez M."/>
            <person name="Wu X."/>
            <person name="de Brujin I."/>
            <person name="Lundin D."/>
            <person name="Andersson A."/>
            <person name="Bertilsson S."/>
            <person name="Dopson M."/>
        </authorList>
    </citation>
    <scope>NUCLEOTIDE SEQUENCE</scope>
    <source>
        <strain evidence="2">MM415A02499</strain>
        <strain evidence="1">MM415B01433</strain>
    </source>
</reference>
<name>A0A6M3INH0_9ZZZZ</name>
<evidence type="ECO:0000313" key="2">
    <source>
        <dbReference type="EMBL" id="QJA73069.1"/>
    </source>
</evidence>
<proteinExistence type="predicted"/>
<dbReference type="EMBL" id="MT141332">
    <property type="protein sequence ID" value="QJA58627.1"/>
    <property type="molecule type" value="Genomic_DNA"/>
</dbReference>